<dbReference type="Gene3D" id="1.25.40.20">
    <property type="entry name" value="Ankyrin repeat-containing domain"/>
    <property type="match status" value="3"/>
</dbReference>
<dbReference type="SMART" id="SM00248">
    <property type="entry name" value="ANK"/>
    <property type="match status" value="5"/>
</dbReference>
<dbReference type="InterPro" id="IPR002110">
    <property type="entry name" value="Ankyrin_rpt"/>
</dbReference>
<dbReference type="PANTHER" id="PTHR46586">
    <property type="entry name" value="ANKYRIN REPEAT-CONTAINING PROTEIN"/>
    <property type="match status" value="1"/>
</dbReference>
<accession>D8LE58</accession>
<dbReference type="SUPFAM" id="SSF48403">
    <property type="entry name" value="Ankyrin repeat"/>
    <property type="match status" value="1"/>
</dbReference>
<dbReference type="Pfam" id="PF12796">
    <property type="entry name" value="Ank_2"/>
    <property type="match status" value="2"/>
</dbReference>
<dbReference type="OrthoDB" id="67499at2759"/>
<evidence type="ECO:0000313" key="1">
    <source>
        <dbReference type="EMBL" id="CBN74130.1"/>
    </source>
</evidence>
<dbReference type="PANTHER" id="PTHR46586:SF3">
    <property type="entry name" value="ANKYRIN REPEAT-CONTAINING PROTEIN"/>
    <property type="match status" value="1"/>
</dbReference>
<sequence>MNWAAENGHLSVAQFLHHNRREGCTTAAFDRAAMNNHVHVIMWLTENRSEGGTESALQWAVSRGHTKMVALLLAPRKDSGSEGVALKTRGSNTSVTSINSLDSLGLGLDSPTLSIAHGNGHFGFSCSKFAMDKAAQGGHIDVLQLLHDQGHECTTNAMDWAAAFGKTETVKWLSENREEGCTKDAMDHAAAGGHLETVKWLHENRREGCTRFALTDAAGNGHMETVEWLHRKRPEGCGRRAMDDAAANGHVEMVRWLYDNRLEGCSREAMERAARNGHLEVVKLLHDIGATCTSTAVHLAQVHGHHGVYRFLNTMYPGKASPFDAFSDPTVVAEQEMVDQDKCLDLVVQREARRRRQSVIFADTVEASESRRRASLPIPFGHNGKPALSRINTFGL</sequence>
<dbReference type="InParanoid" id="D8LE58"/>
<protein>
    <submittedName>
        <fullName evidence="1">Uncharacterized protein</fullName>
    </submittedName>
</protein>
<keyword evidence="2" id="KW-1185">Reference proteome</keyword>
<organism evidence="1 2">
    <name type="scientific">Ectocarpus siliculosus</name>
    <name type="common">Brown alga</name>
    <name type="synonym">Conferva siliculosa</name>
    <dbReference type="NCBI Taxonomy" id="2880"/>
    <lineage>
        <taxon>Eukaryota</taxon>
        <taxon>Sar</taxon>
        <taxon>Stramenopiles</taxon>
        <taxon>Ochrophyta</taxon>
        <taxon>PX clade</taxon>
        <taxon>Phaeophyceae</taxon>
        <taxon>Ectocarpales</taxon>
        <taxon>Ectocarpaceae</taxon>
        <taxon>Ectocarpus</taxon>
    </lineage>
</organism>
<gene>
    <name evidence="1" type="ORF">Esi_0013_0026</name>
</gene>
<dbReference type="InterPro" id="IPR052050">
    <property type="entry name" value="SecEffector_AnkRepeat"/>
</dbReference>
<dbReference type="EMBL" id="FN649760">
    <property type="protein sequence ID" value="CBN74130.1"/>
    <property type="molecule type" value="Genomic_DNA"/>
</dbReference>
<evidence type="ECO:0000313" key="2">
    <source>
        <dbReference type="Proteomes" id="UP000002630"/>
    </source>
</evidence>
<name>D8LE58_ECTSI</name>
<reference evidence="1 2" key="1">
    <citation type="journal article" date="2010" name="Nature">
        <title>The Ectocarpus genome and the independent evolution of multicellularity in brown algae.</title>
        <authorList>
            <person name="Cock J.M."/>
            <person name="Sterck L."/>
            <person name="Rouze P."/>
            <person name="Scornet D."/>
            <person name="Allen A.E."/>
            <person name="Amoutzias G."/>
            <person name="Anthouard V."/>
            <person name="Artiguenave F."/>
            <person name="Aury J.M."/>
            <person name="Badger J.H."/>
            <person name="Beszteri B."/>
            <person name="Billiau K."/>
            <person name="Bonnet E."/>
            <person name="Bothwell J.H."/>
            <person name="Bowler C."/>
            <person name="Boyen C."/>
            <person name="Brownlee C."/>
            <person name="Carrano C.J."/>
            <person name="Charrier B."/>
            <person name="Cho G.Y."/>
            <person name="Coelho S.M."/>
            <person name="Collen J."/>
            <person name="Corre E."/>
            <person name="Da Silva C."/>
            <person name="Delage L."/>
            <person name="Delaroque N."/>
            <person name="Dittami S.M."/>
            <person name="Doulbeau S."/>
            <person name="Elias M."/>
            <person name="Farnham G."/>
            <person name="Gachon C.M."/>
            <person name="Gschloessl B."/>
            <person name="Heesch S."/>
            <person name="Jabbari K."/>
            <person name="Jubin C."/>
            <person name="Kawai H."/>
            <person name="Kimura K."/>
            <person name="Kloareg B."/>
            <person name="Kupper F.C."/>
            <person name="Lang D."/>
            <person name="Le Bail A."/>
            <person name="Leblanc C."/>
            <person name="Lerouge P."/>
            <person name="Lohr M."/>
            <person name="Lopez P.J."/>
            <person name="Martens C."/>
            <person name="Maumus F."/>
            <person name="Michel G."/>
            <person name="Miranda-Saavedra D."/>
            <person name="Morales J."/>
            <person name="Moreau H."/>
            <person name="Motomura T."/>
            <person name="Nagasato C."/>
            <person name="Napoli C.A."/>
            <person name="Nelson D.R."/>
            <person name="Nyvall-Collen P."/>
            <person name="Peters A.F."/>
            <person name="Pommier C."/>
            <person name="Potin P."/>
            <person name="Poulain J."/>
            <person name="Quesneville H."/>
            <person name="Read B."/>
            <person name="Rensing S.A."/>
            <person name="Ritter A."/>
            <person name="Rousvoal S."/>
            <person name="Samanta M."/>
            <person name="Samson G."/>
            <person name="Schroeder D.C."/>
            <person name="Segurens B."/>
            <person name="Strittmatter M."/>
            <person name="Tonon T."/>
            <person name="Tregear J.W."/>
            <person name="Valentin K."/>
            <person name="von Dassow P."/>
            <person name="Yamagishi T."/>
            <person name="Van de Peer Y."/>
            <person name="Wincker P."/>
        </authorList>
    </citation>
    <scope>NUCLEOTIDE SEQUENCE [LARGE SCALE GENOMIC DNA]</scope>
    <source>
        <strain evidence="2">Ec32 / CCAP1310/4</strain>
    </source>
</reference>
<dbReference type="Proteomes" id="UP000002630">
    <property type="component" value="Unassembled WGS sequence"/>
</dbReference>
<proteinExistence type="predicted"/>
<dbReference type="Pfam" id="PF13637">
    <property type="entry name" value="Ank_4"/>
    <property type="match status" value="1"/>
</dbReference>
<dbReference type="STRING" id="2880.D8LE58"/>
<dbReference type="AlphaFoldDB" id="D8LE58"/>
<dbReference type="InterPro" id="IPR036770">
    <property type="entry name" value="Ankyrin_rpt-contain_sf"/>
</dbReference>